<keyword evidence="2" id="KW-1185">Reference proteome</keyword>
<name>A0AAD1RYY2_PELCU</name>
<accession>A0AAD1RYY2</accession>
<proteinExistence type="predicted"/>
<sequence>MATPLQTISLTIPTFNHKPWVEKGITHVLHLYQGGHLKTFSHLQEQYNLPTRLLFPYLQVKLLMANNLPRKTTANHTNPCQNVTVHLCKANHYHMQRKKKHGTEN</sequence>
<dbReference type="Proteomes" id="UP001295444">
    <property type="component" value="Chromosome 04"/>
</dbReference>
<organism evidence="1 2">
    <name type="scientific">Pelobates cultripes</name>
    <name type="common">Western spadefoot toad</name>
    <dbReference type="NCBI Taxonomy" id="61616"/>
    <lineage>
        <taxon>Eukaryota</taxon>
        <taxon>Metazoa</taxon>
        <taxon>Chordata</taxon>
        <taxon>Craniata</taxon>
        <taxon>Vertebrata</taxon>
        <taxon>Euteleostomi</taxon>
        <taxon>Amphibia</taxon>
        <taxon>Batrachia</taxon>
        <taxon>Anura</taxon>
        <taxon>Pelobatoidea</taxon>
        <taxon>Pelobatidae</taxon>
        <taxon>Pelobates</taxon>
    </lineage>
</organism>
<dbReference type="EMBL" id="OW240915">
    <property type="protein sequence ID" value="CAH2284068.1"/>
    <property type="molecule type" value="Genomic_DNA"/>
</dbReference>
<dbReference type="AlphaFoldDB" id="A0AAD1RYY2"/>
<gene>
    <name evidence="1" type="ORF">PECUL_23A022540</name>
</gene>
<evidence type="ECO:0000313" key="1">
    <source>
        <dbReference type="EMBL" id="CAH2284068.1"/>
    </source>
</evidence>
<evidence type="ECO:0000313" key="2">
    <source>
        <dbReference type="Proteomes" id="UP001295444"/>
    </source>
</evidence>
<reference evidence="1" key="1">
    <citation type="submission" date="2022-03" db="EMBL/GenBank/DDBJ databases">
        <authorList>
            <person name="Alioto T."/>
            <person name="Alioto T."/>
            <person name="Gomez Garrido J."/>
        </authorList>
    </citation>
    <scope>NUCLEOTIDE SEQUENCE</scope>
</reference>
<protein>
    <submittedName>
        <fullName evidence="1">Uncharacterized protein</fullName>
    </submittedName>
</protein>